<dbReference type="AlphaFoldDB" id="A0A9Q0M2I1"/>
<dbReference type="Proteomes" id="UP001142055">
    <property type="component" value="Chromosome 3"/>
</dbReference>
<keyword evidence="1" id="KW-0472">Membrane</keyword>
<feature type="transmembrane region" description="Helical" evidence="1">
    <location>
        <begin position="46"/>
        <end position="66"/>
    </location>
</feature>
<keyword evidence="3" id="KW-1185">Reference proteome</keyword>
<sequence length="122" mass="13659">MIGSQFVVPECRPNDRRPSPCSRVSDIEVAPVDEAAPVVDDDVHPVIAADATAVIVFFVITFIAQIQVNRQIDSAKEPFDIVHIDTVRRLNKYRSTKIISATNNRRIQSICVGNDIEDNNWI</sequence>
<name>A0A9Q0M2I1_BLOTA</name>
<keyword evidence="1" id="KW-1133">Transmembrane helix</keyword>
<dbReference type="EMBL" id="JAPWDV010000003">
    <property type="protein sequence ID" value="KAJ6216290.1"/>
    <property type="molecule type" value="Genomic_DNA"/>
</dbReference>
<comment type="caution">
    <text evidence="2">The sequence shown here is derived from an EMBL/GenBank/DDBJ whole genome shotgun (WGS) entry which is preliminary data.</text>
</comment>
<reference evidence="2" key="1">
    <citation type="submission" date="2022-12" db="EMBL/GenBank/DDBJ databases">
        <title>Genome assemblies of Blomia tropicalis.</title>
        <authorList>
            <person name="Cui Y."/>
        </authorList>
    </citation>
    <scope>NUCLEOTIDE SEQUENCE</scope>
    <source>
        <tissue evidence="2">Adult mites</tissue>
    </source>
</reference>
<evidence type="ECO:0000256" key="1">
    <source>
        <dbReference type="SAM" id="Phobius"/>
    </source>
</evidence>
<evidence type="ECO:0000313" key="3">
    <source>
        <dbReference type="Proteomes" id="UP001142055"/>
    </source>
</evidence>
<accession>A0A9Q0M2I1</accession>
<gene>
    <name evidence="2" type="ORF">RDWZM_007447</name>
</gene>
<proteinExistence type="predicted"/>
<evidence type="ECO:0000313" key="2">
    <source>
        <dbReference type="EMBL" id="KAJ6216290.1"/>
    </source>
</evidence>
<keyword evidence="1" id="KW-0812">Transmembrane</keyword>
<protein>
    <submittedName>
        <fullName evidence="2">Uncharacterized protein</fullName>
    </submittedName>
</protein>
<organism evidence="2 3">
    <name type="scientific">Blomia tropicalis</name>
    <name type="common">Mite</name>
    <dbReference type="NCBI Taxonomy" id="40697"/>
    <lineage>
        <taxon>Eukaryota</taxon>
        <taxon>Metazoa</taxon>
        <taxon>Ecdysozoa</taxon>
        <taxon>Arthropoda</taxon>
        <taxon>Chelicerata</taxon>
        <taxon>Arachnida</taxon>
        <taxon>Acari</taxon>
        <taxon>Acariformes</taxon>
        <taxon>Sarcoptiformes</taxon>
        <taxon>Astigmata</taxon>
        <taxon>Glycyphagoidea</taxon>
        <taxon>Echimyopodidae</taxon>
        <taxon>Blomia</taxon>
    </lineage>
</organism>